<sequence length="383" mass="42330">MSAAPPAEVPVGYASHPTAISVPSPNFNQRDASQDKPHHVHRLRTVESPMRRRGLLSGGLQLEVRARKHLKVLDDPRCVAFNRPYWTTDASSLDQGEFSTKRAFEAMYATADDLELEHARRYVSACICACAWVFEGSEHPISPNTTGKGKALSVLACDVWLARIWPCLLSNRSAKSPVPVSNLSNAKASGTMTPLDVTVVPICDPTLPRHSLLCEWTIDFAKHYLGIDLTSMKVDSPRLSESLLLDRCSDALFGYLWNLSLRPTEIAHQYRMAESIPAGFTEKRKAREGSSVTVVDHIPVIPPATGLRCYVQAIQEGIWGLCSSFGSESLGSPDMVTLPSQEALRMHAAYARFMHQSGMLSSPAGFRRNLVEVFDQTFTHGYY</sequence>
<organism evidence="2 3">
    <name type="scientific">Lentinus brumalis</name>
    <dbReference type="NCBI Taxonomy" id="2498619"/>
    <lineage>
        <taxon>Eukaryota</taxon>
        <taxon>Fungi</taxon>
        <taxon>Dikarya</taxon>
        <taxon>Basidiomycota</taxon>
        <taxon>Agaricomycotina</taxon>
        <taxon>Agaricomycetes</taxon>
        <taxon>Polyporales</taxon>
        <taxon>Polyporaceae</taxon>
        <taxon>Lentinus</taxon>
    </lineage>
</organism>
<protein>
    <submittedName>
        <fullName evidence="2">Uncharacterized protein</fullName>
    </submittedName>
</protein>
<evidence type="ECO:0000256" key="1">
    <source>
        <dbReference type="SAM" id="MobiDB-lite"/>
    </source>
</evidence>
<name>A0A371CVU1_9APHY</name>
<accession>A0A371CVU1</accession>
<reference evidence="2 3" key="1">
    <citation type="journal article" date="2018" name="Biotechnol. Biofuels">
        <title>Integrative visual omics of the white-rot fungus Polyporus brumalis exposes the biotechnological potential of its oxidative enzymes for delignifying raw plant biomass.</title>
        <authorList>
            <person name="Miyauchi S."/>
            <person name="Rancon A."/>
            <person name="Drula E."/>
            <person name="Hage H."/>
            <person name="Chaduli D."/>
            <person name="Favel A."/>
            <person name="Grisel S."/>
            <person name="Henrissat B."/>
            <person name="Herpoel-Gimbert I."/>
            <person name="Ruiz-Duenas F.J."/>
            <person name="Chevret D."/>
            <person name="Hainaut M."/>
            <person name="Lin J."/>
            <person name="Wang M."/>
            <person name="Pangilinan J."/>
            <person name="Lipzen A."/>
            <person name="Lesage-Meessen L."/>
            <person name="Navarro D."/>
            <person name="Riley R."/>
            <person name="Grigoriev I.V."/>
            <person name="Zhou S."/>
            <person name="Raouche S."/>
            <person name="Rosso M.N."/>
        </authorList>
    </citation>
    <scope>NUCLEOTIDE SEQUENCE [LARGE SCALE GENOMIC DNA]</scope>
    <source>
        <strain evidence="2 3">BRFM 1820</strain>
    </source>
</reference>
<dbReference type="OrthoDB" id="2757744at2759"/>
<proteinExistence type="predicted"/>
<dbReference type="Proteomes" id="UP000256964">
    <property type="component" value="Unassembled WGS sequence"/>
</dbReference>
<dbReference type="AlphaFoldDB" id="A0A371CVU1"/>
<feature type="compositionally biased region" description="Polar residues" evidence="1">
    <location>
        <begin position="21"/>
        <end position="31"/>
    </location>
</feature>
<dbReference type="EMBL" id="KZ857450">
    <property type="protein sequence ID" value="RDX44404.1"/>
    <property type="molecule type" value="Genomic_DNA"/>
</dbReference>
<evidence type="ECO:0000313" key="2">
    <source>
        <dbReference type="EMBL" id="RDX44404.1"/>
    </source>
</evidence>
<keyword evidence="3" id="KW-1185">Reference proteome</keyword>
<feature type="region of interest" description="Disordered" evidence="1">
    <location>
        <begin position="1"/>
        <end position="38"/>
    </location>
</feature>
<evidence type="ECO:0000313" key="3">
    <source>
        <dbReference type="Proteomes" id="UP000256964"/>
    </source>
</evidence>
<gene>
    <name evidence="2" type="ORF">OH76DRAFT_1098140</name>
</gene>